<keyword evidence="2" id="KW-1185">Reference proteome</keyword>
<protein>
    <submittedName>
        <fullName evidence="1">Uncharacterized protein</fullName>
    </submittedName>
</protein>
<comment type="caution">
    <text evidence="1">The sequence shown here is derived from an EMBL/GenBank/DDBJ whole genome shotgun (WGS) entry which is preliminary data.</text>
</comment>
<accession>A0A2T0SNR4</accession>
<name>A0A2T0SNR4_9BACT</name>
<dbReference type="EMBL" id="PVTE01000015">
    <property type="protein sequence ID" value="PRY35074.1"/>
    <property type="molecule type" value="Genomic_DNA"/>
</dbReference>
<dbReference type="Proteomes" id="UP000238375">
    <property type="component" value="Unassembled WGS sequence"/>
</dbReference>
<gene>
    <name evidence="1" type="ORF">CLV58_115157</name>
</gene>
<dbReference type="OrthoDB" id="960266at2"/>
<proteinExistence type="predicted"/>
<organism evidence="1 2">
    <name type="scientific">Spirosoma oryzae</name>
    <dbReference type="NCBI Taxonomy" id="1469603"/>
    <lineage>
        <taxon>Bacteria</taxon>
        <taxon>Pseudomonadati</taxon>
        <taxon>Bacteroidota</taxon>
        <taxon>Cytophagia</taxon>
        <taxon>Cytophagales</taxon>
        <taxon>Cytophagaceae</taxon>
        <taxon>Spirosoma</taxon>
    </lineage>
</organism>
<evidence type="ECO:0000313" key="1">
    <source>
        <dbReference type="EMBL" id="PRY35074.1"/>
    </source>
</evidence>
<dbReference type="AlphaFoldDB" id="A0A2T0SNR4"/>
<evidence type="ECO:0000313" key="2">
    <source>
        <dbReference type="Proteomes" id="UP000238375"/>
    </source>
</evidence>
<reference evidence="1 2" key="1">
    <citation type="submission" date="2018-03" db="EMBL/GenBank/DDBJ databases">
        <title>Genomic Encyclopedia of Archaeal and Bacterial Type Strains, Phase II (KMG-II): from individual species to whole genera.</title>
        <authorList>
            <person name="Goeker M."/>
        </authorList>
    </citation>
    <scope>NUCLEOTIDE SEQUENCE [LARGE SCALE GENOMIC DNA]</scope>
    <source>
        <strain evidence="1 2">DSM 28354</strain>
    </source>
</reference>
<sequence length="126" mass="14374">MSKQIDNEVLFNAVEAELVRRHAVGETPDAFAGKSVTGVRGVIKNCWQLYHESQSIIREENRLVWQRDALLPAQALDTTKLVNSLKHIRELIDLTAIGQYRMPTYCEESSVALLDLITKFYVKLRS</sequence>
<dbReference type="RefSeq" id="WP_106139208.1">
    <property type="nucleotide sequence ID" value="NZ_PVTE01000015.1"/>
</dbReference>